<dbReference type="InterPro" id="IPR027417">
    <property type="entry name" value="P-loop_NTPase"/>
</dbReference>
<dbReference type="EMBL" id="CP001802">
    <property type="protein sequence ID" value="ACY22751.1"/>
    <property type="molecule type" value="Genomic_DNA"/>
</dbReference>
<dbReference type="InterPro" id="IPR009057">
    <property type="entry name" value="Homeodomain-like_sf"/>
</dbReference>
<dbReference type="GO" id="GO:0005524">
    <property type="term" value="F:ATP binding"/>
    <property type="evidence" value="ECO:0007669"/>
    <property type="project" value="UniProtKB-KW"/>
</dbReference>
<dbReference type="PANTHER" id="PTHR32071:SF122">
    <property type="entry name" value="SIGMA FACTOR"/>
    <property type="match status" value="1"/>
</dbReference>
<evidence type="ECO:0000256" key="3">
    <source>
        <dbReference type="ARBA" id="ARBA00023015"/>
    </source>
</evidence>
<dbReference type="Pfam" id="PF01590">
    <property type="entry name" value="GAF"/>
    <property type="match status" value="1"/>
</dbReference>
<dbReference type="PANTHER" id="PTHR32071">
    <property type="entry name" value="TRANSCRIPTIONAL REGULATORY PROTEIN"/>
    <property type="match status" value="1"/>
</dbReference>
<dbReference type="InterPro" id="IPR029016">
    <property type="entry name" value="GAF-like_dom_sf"/>
</dbReference>
<dbReference type="InterPro" id="IPR002197">
    <property type="entry name" value="HTH_Fis"/>
</dbReference>
<sequence>MRLQPTAQAQHSPLYVARARERFLSDDGIDDSVRDTISTSWKRSRSFNVHADRLELPFVREPNPDSSLMRAARPILDQLAEDLSAEPVSIILTSPDGVVLSRATASRELRSRLDDVSLAPGYSYNEQHAGTNGIGTALEAQQPTLVTGSEHYAGCLSQLSCAGVPIRNPFSGGVVGALDLTGWVDDGGPLLLSLAKSATVQIEQQMLSLASQRESRLLSAYLATCRRAPQMMVLAIAADVVLMNRKLRLSMDPLDQVAMLEYAVDHTMDAVGARRVSTLPSGRVLRLSPVDDHWDDAAQMAVFHVHLLDAEPSRPAPRSDSTALPGIVGRSSSWRLCCDLVGRYARDGEWVAVAGEPGSGRTALLRGAAARHLRGATRVFDAADFDDPDTMETLAAELDRDEFGIVIRDLDRLDDELAAEIADLLQGREEYGWVGITVNTGDLDPGLGATVLPFFGHTVEVPPLRHRIEDLRELVPTLLRQLTRGRELSVSAEAMRQLSKYSWPGNVAELRQTLREVVTHQRSGIITERQLPPTCRTSSRHTLTRIEALERDAIVRSLDENGNNRMAAAEALGISRATIYRKIKEFGIDM</sequence>
<dbReference type="SUPFAM" id="SSF52540">
    <property type="entry name" value="P-loop containing nucleoside triphosphate hydrolases"/>
    <property type="match status" value="1"/>
</dbReference>
<evidence type="ECO:0000256" key="1">
    <source>
        <dbReference type="ARBA" id="ARBA00022741"/>
    </source>
</evidence>
<dbReference type="KEGG" id="gbr:Gbro_3559"/>
<evidence type="ECO:0000313" key="8">
    <source>
        <dbReference type="Proteomes" id="UP000001219"/>
    </source>
</evidence>
<dbReference type="Pfam" id="PF02954">
    <property type="entry name" value="HTH_8"/>
    <property type="match status" value="1"/>
</dbReference>
<dbReference type="Proteomes" id="UP000001219">
    <property type="component" value="Chromosome"/>
</dbReference>
<dbReference type="Gene3D" id="3.30.450.40">
    <property type="match status" value="1"/>
</dbReference>
<dbReference type="AlphaFoldDB" id="D0LF56"/>
<protein>
    <submittedName>
        <fullName evidence="7">Helix-turn-helix Fis-type</fullName>
    </submittedName>
</protein>
<keyword evidence="8" id="KW-1185">Reference proteome</keyword>
<evidence type="ECO:0000259" key="6">
    <source>
        <dbReference type="PROSITE" id="PS50045"/>
    </source>
</evidence>
<proteinExistence type="predicted"/>
<reference evidence="7 8" key="2">
    <citation type="journal article" date="2010" name="Stand. Genomic Sci.">
        <title>Complete genome sequence of Gordonia bronchialis type strain (3410).</title>
        <authorList>
            <person name="Ivanova N."/>
            <person name="Sikorski J."/>
            <person name="Jando M."/>
            <person name="Lapidus A."/>
            <person name="Nolan M."/>
            <person name="Lucas S."/>
            <person name="Del Rio T.G."/>
            <person name="Tice H."/>
            <person name="Copeland A."/>
            <person name="Cheng J.F."/>
            <person name="Chen F."/>
            <person name="Bruce D."/>
            <person name="Goodwin L."/>
            <person name="Pitluck S."/>
            <person name="Mavromatis K."/>
            <person name="Ovchinnikova G."/>
            <person name="Pati A."/>
            <person name="Chen A."/>
            <person name="Palaniappan K."/>
            <person name="Land M."/>
            <person name="Hauser L."/>
            <person name="Chang Y.J."/>
            <person name="Jeffries C.D."/>
            <person name="Chain P."/>
            <person name="Saunders E."/>
            <person name="Han C."/>
            <person name="Detter J.C."/>
            <person name="Brettin T."/>
            <person name="Rohde M."/>
            <person name="Goker M."/>
            <person name="Bristow J."/>
            <person name="Eisen J.A."/>
            <person name="Markowitz V."/>
            <person name="Hugenholtz P."/>
            <person name="Klenk H.P."/>
            <person name="Kyrpides N.C."/>
        </authorList>
    </citation>
    <scope>NUCLEOTIDE SEQUENCE [LARGE SCALE GENOMIC DNA]</scope>
    <source>
        <strain evidence="8">ATCC 25592 / DSM 43247 / BCRC 13721 / JCM 3198 / KCTC 3076 / NBRC 16047 / NCTC 10667</strain>
    </source>
</reference>
<dbReference type="HOGENOM" id="CLU_000445_8_12_11"/>
<reference evidence="8" key="1">
    <citation type="submission" date="2009-10" db="EMBL/GenBank/DDBJ databases">
        <title>The complete chromosome of Gordonia bronchialis DSM 43247.</title>
        <authorList>
            <consortium name="US DOE Joint Genome Institute (JGI-PGF)"/>
            <person name="Lucas S."/>
            <person name="Copeland A."/>
            <person name="Lapidus A."/>
            <person name="Glavina del Rio T."/>
            <person name="Dalin E."/>
            <person name="Tice H."/>
            <person name="Bruce D."/>
            <person name="Goodwin L."/>
            <person name="Pitluck S."/>
            <person name="Kyrpides N."/>
            <person name="Mavromatis K."/>
            <person name="Ivanova N."/>
            <person name="Ovchinnikova G."/>
            <person name="Saunders E."/>
            <person name="Brettin T."/>
            <person name="Detter J.C."/>
            <person name="Han C."/>
            <person name="Larimer F."/>
            <person name="Land M."/>
            <person name="Hauser L."/>
            <person name="Markowitz V."/>
            <person name="Cheng J.-F."/>
            <person name="Hugenholtz P."/>
            <person name="Woyke T."/>
            <person name="Wu D."/>
            <person name="Jando M."/>
            <person name="Schneider S."/>
            <person name="Goeker M."/>
            <person name="Klenk H.-P."/>
            <person name="Eisen J.A."/>
        </authorList>
    </citation>
    <scope>NUCLEOTIDE SEQUENCE [LARGE SCALE GENOMIC DNA]</scope>
    <source>
        <strain evidence="8">ATCC 25592 / DSM 43247 / BCRC 13721 / JCM 3198 / KCTC 3076 / NBRC 16047 / NCTC 10667</strain>
    </source>
</reference>
<dbReference type="GO" id="GO:0043565">
    <property type="term" value="F:sequence-specific DNA binding"/>
    <property type="evidence" value="ECO:0007669"/>
    <property type="project" value="InterPro"/>
</dbReference>
<dbReference type="Gene3D" id="1.10.10.60">
    <property type="entry name" value="Homeodomain-like"/>
    <property type="match status" value="1"/>
</dbReference>
<dbReference type="STRING" id="526226.Gbro_3559"/>
<dbReference type="GO" id="GO:0006355">
    <property type="term" value="P:regulation of DNA-templated transcription"/>
    <property type="evidence" value="ECO:0007669"/>
    <property type="project" value="InterPro"/>
</dbReference>
<dbReference type="OrthoDB" id="5496274at2"/>
<dbReference type="PROSITE" id="PS50045">
    <property type="entry name" value="SIGMA54_INTERACT_4"/>
    <property type="match status" value="1"/>
</dbReference>
<feature type="domain" description="Sigma-54 factor interaction" evidence="6">
    <location>
        <begin position="458"/>
        <end position="519"/>
    </location>
</feature>
<dbReference type="InterPro" id="IPR003018">
    <property type="entry name" value="GAF"/>
</dbReference>
<gene>
    <name evidence="7" type="ordered locus">Gbro_3559</name>
</gene>
<dbReference type="SUPFAM" id="SSF46689">
    <property type="entry name" value="Homeodomain-like"/>
    <property type="match status" value="1"/>
</dbReference>
<dbReference type="Gene3D" id="1.10.8.60">
    <property type="match status" value="1"/>
</dbReference>
<dbReference type="Pfam" id="PF25601">
    <property type="entry name" value="AAA_lid_14"/>
    <property type="match status" value="1"/>
</dbReference>
<evidence type="ECO:0000256" key="2">
    <source>
        <dbReference type="ARBA" id="ARBA00022840"/>
    </source>
</evidence>
<keyword evidence="3" id="KW-0805">Transcription regulation</keyword>
<keyword evidence="4" id="KW-0238">DNA-binding</keyword>
<evidence type="ECO:0000256" key="5">
    <source>
        <dbReference type="ARBA" id="ARBA00023163"/>
    </source>
</evidence>
<dbReference type="eggNOG" id="COG3284">
    <property type="taxonomic scope" value="Bacteria"/>
</dbReference>
<dbReference type="InterPro" id="IPR002078">
    <property type="entry name" value="Sigma_54_int"/>
</dbReference>
<name>D0LF56_GORB4</name>
<organism evidence="7 8">
    <name type="scientific">Gordonia bronchialis (strain ATCC 25592 / DSM 43247 / BCRC 13721 / JCM 3198 / KCTC 3076 / NBRC 16047 / NCTC 10667)</name>
    <name type="common">Rhodococcus bronchialis</name>
    <dbReference type="NCBI Taxonomy" id="526226"/>
    <lineage>
        <taxon>Bacteria</taxon>
        <taxon>Bacillati</taxon>
        <taxon>Actinomycetota</taxon>
        <taxon>Actinomycetes</taxon>
        <taxon>Mycobacteriales</taxon>
        <taxon>Gordoniaceae</taxon>
        <taxon>Gordonia</taxon>
    </lineage>
</organism>
<dbReference type="RefSeq" id="WP_012835264.1">
    <property type="nucleotide sequence ID" value="NC_013441.1"/>
</dbReference>
<accession>D0LF56</accession>
<keyword evidence="2" id="KW-0067">ATP-binding</keyword>
<evidence type="ECO:0000313" key="7">
    <source>
        <dbReference type="EMBL" id="ACY22751.1"/>
    </source>
</evidence>
<keyword evidence="1" id="KW-0547">Nucleotide-binding</keyword>
<keyword evidence="5" id="KW-0804">Transcription</keyword>
<dbReference type="PRINTS" id="PR01590">
    <property type="entry name" value="HTHFIS"/>
</dbReference>
<evidence type="ECO:0000256" key="4">
    <source>
        <dbReference type="ARBA" id="ARBA00023125"/>
    </source>
</evidence>
<dbReference type="InterPro" id="IPR058031">
    <property type="entry name" value="AAA_lid_NorR"/>
</dbReference>